<evidence type="ECO:0000256" key="4">
    <source>
        <dbReference type="ARBA" id="ARBA00023004"/>
    </source>
</evidence>
<dbReference type="AlphaFoldDB" id="F0WK93"/>
<keyword evidence="4 5" id="KW-0408">Iron</keyword>
<dbReference type="HOGENOM" id="CLU_001570_27_2_1"/>
<reference evidence="6" key="2">
    <citation type="submission" date="2011-02" db="EMBL/GenBank/DDBJ databases">
        <authorList>
            <person name="MacLean D."/>
        </authorList>
    </citation>
    <scope>NUCLEOTIDE SEQUENCE</scope>
</reference>
<keyword evidence="3" id="KW-0560">Oxidoreductase</keyword>
<evidence type="ECO:0000256" key="3">
    <source>
        <dbReference type="ARBA" id="ARBA00023002"/>
    </source>
</evidence>
<dbReference type="GO" id="GO:0004497">
    <property type="term" value="F:monooxygenase activity"/>
    <property type="evidence" value="ECO:0007669"/>
    <property type="project" value="InterPro"/>
</dbReference>
<reference evidence="6" key="1">
    <citation type="journal article" date="2011" name="PLoS Biol.">
        <title>Gene gain and loss during evolution of obligate parasitism in the white rust pathogen of Arabidopsis thaliana.</title>
        <authorList>
            <person name="Kemen E."/>
            <person name="Gardiner A."/>
            <person name="Schultz-Larsen T."/>
            <person name="Kemen A.C."/>
            <person name="Balmuth A.L."/>
            <person name="Robert-Seilaniantz A."/>
            <person name="Bailey K."/>
            <person name="Holub E."/>
            <person name="Studholme D.J."/>
            <person name="Maclean D."/>
            <person name="Jones J.D."/>
        </authorList>
    </citation>
    <scope>NUCLEOTIDE SEQUENCE</scope>
</reference>
<dbReference type="GO" id="GO:0005506">
    <property type="term" value="F:iron ion binding"/>
    <property type="evidence" value="ECO:0007669"/>
    <property type="project" value="InterPro"/>
</dbReference>
<dbReference type="Pfam" id="PF00067">
    <property type="entry name" value="p450"/>
    <property type="match status" value="1"/>
</dbReference>
<organism evidence="6">
    <name type="scientific">Albugo laibachii Nc14</name>
    <dbReference type="NCBI Taxonomy" id="890382"/>
    <lineage>
        <taxon>Eukaryota</taxon>
        <taxon>Sar</taxon>
        <taxon>Stramenopiles</taxon>
        <taxon>Oomycota</taxon>
        <taxon>Peronosporomycetes</taxon>
        <taxon>Albuginales</taxon>
        <taxon>Albuginaceae</taxon>
        <taxon>Albugo</taxon>
    </lineage>
</organism>
<dbReference type="PRINTS" id="PR00385">
    <property type="entry name" value="P450"/>
</dbReference>
<evidence type="ECO:0000256" key="2">
    <source>
        <dbReference type="ARBA" id="ARBA00022723"/>
    </source>
</evidence>
<comment type="cofactor">
    <cofactor evidence="5">
        <name>heme</name>
        <dbReference type="ChEBI" id="CHEBI:30413"/>
    </cofactor>
</comment>
<feature type="binding site" description="axial binding residue" evidence="5">
    <location>
        <position position="466"/>
    </location>
    <ligand>
        <name>heme</name>
        <dbReference type="ChEBI" id="CHEBI:30413"/>
    </ligand>
    <ligandPart>
        <name>Fe</name>
        <dbReference type="ChEBI" id="CHEBI:18248"/>
    </ligandPart>
</feature>
<dbReference type="GO" id="GO:0020037">
    <property type="term" value="F:heme binding"/>
    <property type="evidence" value="ECO:0007669"/>
    <property type="project" value="InterPro"/>
</dbReference>
<name>F0WK93_9STRA</name>
<keyword evidence="2 5" id="KW-0479">Metal-binding</keyword>
<evidence type="ECO:0000256" key="5">
    <source>
        <dbReference type="PIRSR" id="PIRSR602401-1"/>
    </source>
</evidence>
<dbReference type="InterPro" id="IPR036396">
    <property type="entry name" value="Cyt_P450_sf"/>
</dbReference>
<sequence>MNLLAFLTPQIVCKALGLFFLGNALLRPLFAFRRKLRIAKGLAPVPGPQGVWLLGMIPSFFRNNHRMYDFLEELLKRYNGRMKTPWHIFFDGGLYVTSPQDVKHMLSDNVNNYIKPQGFLDAFHEIFQNAFFATNHGPHSPDNGLHWKLQRKVAVKIFTTNRFRSFTEEIFKKQAHSMLSRLTPKNHGSTIQCDMQQLSSEYALESIFQIAFGIDLSQVLQPEKFARYCSFVNEHCASRLFVNQHYKWLWWCMPSEWKLWRYTHRIQRIADSILSSRMMVDPRVMVKKSDLLSLFINKTREEDPQMSKLLGPDVLRSIILTFIFAGRDTTSECITYTFYSLARYPQIQEKIRAELRHTLGDHHSSESLTYENVQTMKYLDAVVHETLRLYPALPYNLKVAVEDDTLPDQTFVPAGTYMYYSPWYMGRNEKFWGNDARTFRPERWLERERRPTAYEFPVFQAGPRTCIGMAMALVEVKVFTAVVLLEYFVKIQDGHDIDRDYILKSGLFMKGGLPLDLIPLV</sequence>
<evidence type="ECO:0000256" key="1">
    <source>
        <dbReference type="ARBA" id="ARBA00010617"/>
    </source>
</evidence>
<dbReference type="GO" id="GO:0016705">
    <property type="term" value="F:oxidoreductase activity, acting on paired donors, with incorporation or reduction of molecular oxygen"/>
    <property type="evidence" value="ECO:0007669"/>
    <property type="project" value="InterPro"/>
</dbReference>
<protein>
    <submittedName>
        <fullName evidence="6">Uncharacterized protein ALNC14_078390</fullName>
    </submittedName>
</protein>
<dbReference type="Gene3D" id="1.10.630.10">
    <property type="entry name" value="Cytochrome P450"/>
    <property type="match status" value="1"/>
</dbReference>
<proteinExistence type="inferred from homology"/>
<dbReference type="InterPro" id="IPR002401">
    <property type="entry name" value="Cyt_P450_E_grp-I"/>
</dbReference>
<dbReference type="SUPFAM" id="SSF48264">
    <property type="entry name" value="Cytochrome P450"/>
    <property type="match status" value="1"/>
</dbReference>
<keyword evidence="5" id="KW-0349">Heme</keyword>
<accession>F0WK93</accession>
<evidence type="ECO:0000313" key="6">
    <source>
        <dbReference type="EMBL" id="CCA21696.1"/>
    </source>
</evidence>
<dbReference type="InterPro" id="IPR001128">
    <property type="entry name" value="Cyt_P450"/>
</dbReference>
<gene>
    <name evidence="6" type="ORF">ALNC14_078390</name>
</gene>
<dbReference type="EMBL" id="FR824175">
    <property type="protein sequence ID" value="CCA21696.1"/>
    <property type="molecule type" value="Genomic_DNA"/>
</dbReference>
<comment type="similarity">
    <text evidence="1">Belongs to the cytochrome P450 family.</text>
</comment>
<dbReference type="PRINTS" id="PR00463">
    <property type="entry name" value="EP450I"/>
</dbReference>
<dbReference type="PANTHER" id="PTHR24296">
    <property type="entry name" value="CYTOCHROME P450"/>
    <property type="match status" value="1"/>
</dbReference>